<dbReference type="OrthoDB" id="3295542at2"/>
<evidence type="ECO:0000313" key="2">
    <source>
        <dbReference type="EMBL" id="CAI36278.1"/>
    </source>
</evidence>
<evidence type="ECO:0000256" key="1">
    <source>
        <dbReference type="SAM" id="Phobius"/>
    </source>
</evidence>
<gene>
    <name evidence="2" type="ordered locus">jk0126</name>
</gene>
<dbReference type="EMBL" id="CR931997">
    <property type="protein sequence ID" value="CAI36278.1"/>
    <property type="molecule type" value="Genomic_DNA"/>
</dbReference>
<feature type="transmembrane region" description="Helical" evidence="1">
    <location>
        <begin position="29"/>
        <end position="50"/>
    </location>
</feature>
<dbReference type="AlphaFoldDB" id="Q4JY29"/>
<dbReference type="Pfam" id="PF09656">
    <property type="entry name" value="PGPGW"/>
    <property type="match status" value="1"/>
</dbReference>
<dbReference type="HOGENOM" id="CLU_122355_2_1_11"/>
<dbReference type="RefSeq" id="WP_005297264.1">
    <property type="nucleotide sequence ID" value="NC_007164.1"/>
</dbReference>
<dbReference type="STRING" id="306537.jk0126"/>
<keyword evidence="3" id="KW-1185">Reference proteome</keyword>
<dbReference type="InterPro" id="IPR019099">
    <property type="entry name" value="Uncharacterised_PGPGW_TM"/>
</dbReference>
<keyword evidence="1" id="KW-0812">Transmembrane</keyword>
<dbReference type="eggNOG" id="ENOG50305ZD">
    <property type="taxonomic scope" value="Bacteria"/>
</dbReference>
<name>Q4JY29_CORJK</name>
<dbReference type="PATRIC" id="fig|306537.10.peg.138"/>
<dbReference type="KEGG" id="cjk:jk0126"/>
<sequence>MSKLSENVRRKVAQLQVRHEGLKKKSYGFLVRPLTLLAGWLFVVGGILIIPTPGPGWFLLFFGIGVLSFEMVWPNRLLDWGLRKYDSCEAFWKRQGATTKSLIGLGFLAGCAVVFSGVFWVMWNTGMLGFAEGWLGDWVEKLPDWAGFKEPLA</sequence>
<feature type="transmembrane region" description="Helical" evidence="1">
    <location>
        <begin position="56"/>
        <end position="73"/>
    </location>
</feature>
<dbReference type="GeneID" id="92737608"/>
<dbReference type="Proteomes" id="UP000000545">
    <property type="component" value="Chromosome"/>
</dbReference>
<reference evidence="2 3" key="1">
    <citation type="journal article" date="2005" name="J. Bacteriol.">
        <title>Complete genome sequence and analysis of the multiresistant nosocomial pathogen Corynebacterium jeikeium K411, a lipid-requiring bacterium of the human skin flora.</title>
        <authorList>
            <person name="Tauch A."/>
            <person name="Kaiser O."/>
            <person name="Hain T."/>
            <person name="Goesmann A."/>
            <person name="Weisshaar B."/>
            <person name="Albersmeier A."/>
            <person name="Bekel T."/>
            <person name="Bischoff N."/>
            <person name="Brune I."/>
            <person name="Chakraborty T."/>
            <person name="Kalinowski J."/>
            <person name="Meyer F."/>
            <person name="Rupp O."/>
            <person name="Schneiker S."/>
            <person name="Viehoever P."/>
            <person name="Puehler A."/>
        </authorList>
    </citation>
    <scope>NUCLEOTIDE SEQUENCE [LARGE SCALE GENOMIC DNA]</scope>
    <source>
        <strain evidence="2 3">K411</strain>
    </source>
</reference>
<proteinExistence type="predicted"/>
<keyword evidence="1" id="KW-0472">Membrane</keyword>
<dbReference type="InterPro" id="IPR013434">
    <property type="entry name" value="CHP02611"/>
</dbReference>
<organism evidence="2 3">
    <name type="scientific">Corynebacterium jeikeium (strain K411)</name>
    <dbReference type="NCBI Taxonomy" id="306537"/>
    <lineage>
        <taxon>Bacteria</taxon>
        <taxon>Bacillati</taxon>
        <taxon>Actinomycetota</taxon>
        <taxon>Actinomycetes</taxon>
        <taxon>Mycobacteriales</taxon>
        <taxon>Corynebacteriaceae</taxon>
        <taxon>Corynebacterium</taxon>
    </lineage>
</organism>
<evidence type="ECO:0000313" key="3">
    <source>
        <dbReference type="Proteomes" id="UP000000545"/>
    </source>
</evidence>
<protein>
    <submittedName>
        <fullName evidence="2">Putative membrane protein</fullName>
    </submittedName>
</protein>
<keyword evidence="1" id="KW-1133">Transmembrane helix</keyword>
<accession>Q4JY29</accession>
<dbReference type="NCBIfam" id="TIGR02611">
    <property type="entry name" value="TIGR02611 family protein"/>
    <property type="match status" value="1"/>
</dbReference>
<feature type="transmembrane region" description="Helical" evidence="1">
    <location>
        <begin position="102"/>
        <end position="123"/>
    </location>
</feature>